<dbReference type="Proteomes" id="UP001237642">
    <property type="component" value="Unassembled WGS sequence"/>
</dbReference>
<comment type="caution">
    <text evidence="2">The sequence shown here is derived from an EMBL/GenBank/DDBJ whole genome shotgun (WGS) entry which is preliminary data.</text>
</comment>
<dbReference type="EMBL" id="JAUIZM010000220">
    <property type="protein sequence ID" value="KAK1347349.1"/>
    <property type="molecule type" value="Genomic_DNA"/>
</dbReference>
<dbReference type="GO" id="GO:0005524">
    <property type="term" value="F:ATP binding"/>
    <property type="evidence" value="ECO:0007669"/>
    <property type="project" value="InterPro"/>
</dbReference>
<dbReference type="PROSITE" id="PS00108">
    <property type="entry name" value="PROTEIN_KINASE_ST"/>
    <property type="match status" value="1"/>
</dbReference>
<dbReference type="SMART" id="SM00220">
    <property type="entry name" value="S_TKc"/>
    <property type="match status" value="1"/>
</dbReference>
<dbReference type="Pfam" id="PF00069">
    <property type="entry name" value="Pkinase"/>
    <property type="match status" value="1"/>
</dbReference>
<feature type="domain" description="Protein kinase" evidence="1">
    <location>
        <begin position="16"/>
        <end position="295"/>
    </location>
</feature>
<reference evidence="2" key="2">
    <citation type="submission" date="2023-05" db="EMBL/GenBank/DDBJ databases">
        <authorList>
            <person name="Schelkunov M.I."/>
        </authorList>
    </citation>
    <scope>NUCLEOTIDE SEQUENCE</scope>
    <source>
        <strain evidence="2">Hsosn_3</strain>
        <tissue evidence="2">Leaf</tissue>
    </source>
</reference>
<dbReference type="PROSITE" id="PS50011">
    <property type="entry name" value="PROTEIN_KINASE_DOM"/>
    <property type="match status" value="1"/>
</dbReference>
<dbReference type="InterPro" id="IPR011009">
    <property type="entry name" value="Kinase-like_dom_sf"/>
</dbReference>
<dbReference type="PANTHER" id="PTHR46146:SF23">
    <property type="entry name" value="PROTEIN KINASE DOMAIN-CONTAINING PROTEIN"/>
    <property type="match status" value="1"/>
</dbReference>
<sequence>MYEFEYEELEAATQNFSATNLTGKGSHGSVYKGVLSDGRIVAIKKQSLGLQKLQDNSKLDNEVRILSTLSKTCSNLINVVGISHDSFSNKVLVMEYLPNGTLHDLLHFAPTPPTWPKRIEIAVQVARAVQFLHDTKPLVIHRDIKTSNILFDALWNAKLADFGLAIEMTTDSSSQRVDSVSRPAGTIGYLDPCYTTPKKLSAKNDVFSFGVVLLEIISCTKAIDVNRVPATIVHWAMLLIQENRILDICDKRVALPRYMEPMILHVVNIALRCISAKPYNRPTISEIVTDVQNCLVEPTRFPIWITSFFPGIFFLLKKRRKIGTRRYKTTTTIVCAAHEASKQVDISGKKLLLREILADAALS</sequence>
<dbReference type="InterPro" id="IPR000719">
    <property type="entry name" value="Prot_kinase_dom"/>
</dbReference>
<dbReference type="AlphaFoldDB" id="A0AAD8GL78"/>
<proteinExistence type="predicted"/>
<protein>
    <submittedName>
        <fullName evidence="2">Serine/threonine-protein kinase-like protein</fullName>
    </submittedName>
</protein>
<gene>
    <name evidence="3" type="ORF">POM88_030449</name>
    <name evidence="2" type="ORF">POM88_055046</name>
</gene>
<evidence type="ECO:0000313" key="2">
    <source>
        <dbReference type="EMBL" id="KAK1347349.1"/>
    </source>
</evidence>
<evidence type="ECO:0000259" key="1">
    <source>
        <dbReference type="PROSITE" id="PS50011"/>
    </source>
</evidence>
<evidence type="ECO:0000313" key="4">
    <source>
        <dbReference type="Proteomes" id="UP001237642"/>
    </source>
</evidence>
<dbReference type="GO" id="GO:0004672">
    <property type="term" value="F:protein kinase activity"/>
    <property type="evidence" value="ECO:0007669"/>
    <property type="project" value="InterPro"/>
</dbReference>
<evidence type="ECO:0000313" key="3">
    <source>
        <dbReference type="EMBL" id="KAK1374256.1"/>
    </source>
</evidence>
<reference evidence="2" key="1">
    <citation type="submission" date="2023-02" db="EMBL/GenBank/DDBJ databases">
        <title>Genome of toxic invasive species Heracleum sosnowskyi carries increased number of genes despite the absence of recent whole-genome duplications.</title>
        <authorList>
            <person name="Schelkunov M."/>
            <person name="Shtratnikova V."/>
            <person name="Makarenko M."/>
            <person name="Klepikova A."/>
            <person name="Omelchenko D."/>
            <person name="Novikova G."/>
            <person name="Obukhova E."/>
            <person name="Bogdanov V."/>
            <person name="Penin A."/>
            <person name="Logacheva M."/>
        </authorList>
    </citation>
    <scope>NUCLEOTIDE SEQUENCE</scope>
    <source>
        <strain evidence="2">Hsosn_3</strain>
        <tissue evidence="2">Leaf</tissue>
    </source>
</reference>
<accession>A0AAD8GL78</accession>
<dbReference type="Gene3D" id="3.30.200.20">
    <property type="entry name" value="Phosphorylase Kinase, domain 1"/>
    <property type="match status" value="1"/>
</dbReference>
<dbReference type="EMBL" id="JAUIZM010000007">
    <property type="protein sequence ID" value="KAK1374256.1"/>
    <property type="molecule type" value="Genomic_DNA"/>
</dbReference>
<dbReference type="SUPFAM" id="SSF56112">
    <property type="entry name" value="Protein kinase-like (PK-like)"/>
    <property type="match status" value="1"/>
</dbReference>
<keyword evidence="4" id="KW-1185">Reference proteome</keyword>
<organism evidence="2 4">
    <name type="scientific">Heracleum sosnowskyi</name>
    <dbReference type="NCBI Taxonomy" id="360622"/>
    <lineage>
        <taxon>Eukaryota</taxon>
        <taxon>Viridiplantae</taxon>
        <taxon>Streptophyta</taxon>
        <taxon>Embryophyta</taxon>
        <taxon>Tracheophyta</taxon>
        <taxon>Spermatophyta</taxon>
        <taxon>Magnoliopsida</taxon>
        <taxon>eudicotyledons</taxon>
        <taxon>Gunneridae</taxon>
        <taxon>Pentapetalae</taxon>
        <taxon>asterids</taxon>
        <taxon>campanulids</taxon>
        <taxon>Apiales</taxon>
        <taxon>Apiaceae</taxon>
        <taxon>Apioideae</taxon>
        <taxon>apioid superclade</taxon>
        <taxon>Tordylieae</taxon>
        <taxon>Tordyliinae</taxon>
        <taxon>Heracleum</taxon>
    </lineage>
</organism>
<keyword evidence="2" id="KW-0418">Kinase</keyword>
<name>A0AAD8GL78_9APIA</name>
<dbReference type="PANTHER" id="PTHR46146">
    <property type="entry name" value="SERINE/THREONINE-PROTEIN KINASE-LIKE PROTEIN CCR4"/>
    <property type="match status" value="1"/>
</dbReference>
<dbReference type="Gene3D" id="1.10.510.10">
    <property type="entry name" value="Transferase(Phosphotransferase) domain 1"/>
    <property type="match status" value="1"/>
</dbReference>
<keyword evidence="2" id="KW-0808">Transferase</keyword>
<dbReference type="InterPro" id="IPR008271">
    <property type="entry name" value="Ser/Thr_kinase_AS"/>
</dbReference>